<dbReference type="InterPro" id="IPR050397">
    <property type="entry name" value="Env_Response_Regulators"/>
</dbReference>
<accession>K6XB35</accession>
<comment type="caution">
    <text evidence="2">The sequence shown here is derived from an EMBL/GenBank/DDBJ whole genome shotgun (WGS) entry which is preliminary data.</text>
</comment>
<proteinExistence type="predicted"/>
<dbReference type="GO" id="GO:0005829">
    <property type="term" value="C:cytosol"/>
    <property type="evidence" value="ECO:0007669"/>
    <property type="project" value="TreeGrafter"/>
</dbReference>
<dbReference type="CDD" id="cd00038">
    <property type="entry name" value="CAP_ED"/>
    <property type="match status" value="1"/>
</dbReference>
<evidence type="ECO:0000259" key="1">
    <source>
        <dbReference type="PROSITE" id="PS50042"/>
    </source>
</evidence>
<dbReference type="Pfam" id="PF00027">
    <property type="entry name" value="cNMP_binding"/>
    <property type="match status" value="1"/>
</dbReference>
<keyword evidence="3" id="KW-1185">Reference proteome</keyword>
<dbReference type="InterPro" id="IPR000595">
    <property type="entry name" value="cNMP-bd_dom"/>
</dbReference>
<organism evidence="2 3">
    <name type="scientific">Paraglaciecola arctica BSs20135</name>
    <dbReference type="NCBI Taxonomy" id="493475"/>
    <lineage>
        <taxon>Bacteria</taxon>
        <taxon>Pseudomonadati</taxon>
        <taxon>Pseudomonadota</taxon>
        <taxon>Gammaproteobacteria</taxon>
        <taxon>Alteromonadales</taxon>
        <taxon>Alteromonadaceae</taxon>
        <taxon>Paraglaciecola</taxon>
    </lineage>
</organism>
<evidence type="ECO:0000313" key="2">
    <source>
        <dbReference type="EMBL" id="GAC17809.1"/>
    </source>
</evidence>
<dbReference type="STRING" id="493475.GARC_0828"/>
<name>K6XB35_9ALTE</name>
<gene>
    <name evidence="2" type="ORF">GARC_0828</name>
</gene>
<dbReference type="AlphaFoldDB" id="K6XB35"/>
<sequence length="180" mass="20568">MKFSDLFREHGTVEHYTKGQHIFKQGDKNENLYFIQSGFLKAYYLSSEGKEQVKSFISPNSVMASLLSCYANGVCSFSLASLEPATVIKLPFSYLLQQSQQDLALANQLQNLLLELAMKKEKREYEFLCLPAEQRYLQLQNDTPELFTKATQNDIAHYLGITNVALSRIKKRVNVNNSQL</sequence>
<dbReference type="RefSeq" id="WP_007616983.1">
    <property type="nucleotide sequence ID" value="NZ_BAEO01000010.1"/>
</dbReference>
<dbReference type="InterPro" id="IPR018490">
    <property type="entry name" value="cNMP-bd_dom_sf"/>
</dbReference>
<dbReference type="PANTHER" id="PTHR24567:SF26">
    <property type="entry name" value="REGULATORY PROTEIN YEIL"/>
    <property type="match status" value="1"/>
</dbReference>
<reference evidence="2 3" key="1">
    <citation type="journal article" date="2017" name="Antonie Van Leeuwenhoek">
        <title>Rhizobium rhizosphaerae sp. nov., a novel species isolated from rice rhizosphere.</title>
        <authorList>
            <person name="Zhao J.J."/>
            <person name="Zhang J."/>
            <person name="Zhang R.J."/>
            <person name="Zhang C.W."/>
            <person name="Yin H.Q."/>
            <person name="Zhang X.X."/>
        </authorList>
    </citation>
    <scope>NUCLEOTIDE SEQUENCE [LARGE SCALE GENOMIC DNA]</scope>
    <source>
        <strain evidence="2 3">BSs20135</strain>
    </source>
</reference>
<dbReference type="SUPFAM" id="SSF51206">
    <property type="entry name" value="cAMP-binding domain-like"/>
    <property type="match status" value="1"/>
</dbReference>
<feature type="domain" description="Cyclic nucleotide-binding" evidence="1">
    <location>
        <begin position="15"/>
        <end position="66"/>
    </location>
</feature>
<dbReference type="GO" id="GO:0003700">
    <property type="term" value="F:DNA-binding transcription factor activity"/>
    <property type="evidence" value="ECO:0007669"/>
    <property type="project" value="TreeGrafter"/>
</dbReference>
<dbReference type="InterPro" id="IPR014710">
    <property type="entry name" value="RmlC-like_jellyroll"/>
</dbReference>
<evidence type="ECO:0000313" key="3">
    <source>
        <dbReference type="Proteomes" id="UP000006327"/>
    </source>
</evidence>
<dbReference type="EMBL" id="BAEO01000010">
    <property type="protein sequence ID" value="GAC17809.1"/>
    <property type="molecule type" value="Genomic_DNA"/>
</dbReference>
<dbReference type="PANTHER" id="PTHR24567">
    <property type="entry name" value="CRP FAMILY TRANSCRIPTIONAL REGULATORY PROTEIN"/>
    <property type="match status" value="1"/>
</dbReference>
<dbReference type="OrthoDB" id="9798104at2"/>
<dbReference type="Gene3D" id="2.60.120.10">
    <property type="entry name" value="Jelly Rolls"/>
    <property type="match status" value="1"/>
</dbReference>
<dbReference type="SMART" id="SM00100">
    <property type="entry name" value="cNMP"/>
    <property type="match status" value="1"/>
</dbReference>
<protein>
    <recommendedName>
        <fullName evidence="1">Cyclic nucleotide-binding domain-containing protein</fullName>
    </recommendedName>
</protein>
<dbReference type="PROSITE" id="PS50042">
    <property type="entry name" value="CNMP_BINDING_3"/>
    <property type="match status" value="1"/>
</dbReference>
<dbReference type="eggNOG" id="COG0664">
    <property type="taxonomic scope" value="Bacteria"/>
</dbReference>
<dbReference type="Proteomes" id="UP000006327">
    <property type="component" value="Unassembled WGS sequence"/>
</dbReference>